<sequence>MQLTNLTPFSALCFSSVDTLDRACDTVVIRVGYHITIDPASGVASLTVRDTDAEPLQLEDSYWGPVAAHANDPTTPRPDEDKPFYEHNLRQETDLAPFKPCCDLLVVGSAHAPQGKPAKRWPIKLRLQSRTQNSPSITVPVIEKVLEVSPPGAFYHGVLGWTLKRDKKALKVPLRWEYAFGGKSQVPNPKHLTDATLPEWLLNEVCYSNPLGGGWMDKRHARLARKANTALPKMLTAPSIFYPKQSLQEPVRIKHPKDVTTARKMAEVAAGYPLQPAGLGVVNRSWAPRLALSGTYDERWQKTRWPLPPKDFDERYWNCAPLDQQAPWPSPDCTLEAWHLFDPAVAPTGYVAMQLPGHRAFVMARLNNGTPLPLPAVIDTLVLDTDQQTLSVVWRCRIPKNPLIASLETRFEVDPSAPLLKWRPHLQGQETSAIQTTRKEATT</sequence>
<dbReference type="Proteomes" id="UP001595548">
    <property type="component" value="Unassembled WGS sequence"/>
</dbReference>
<gene>
    <name evidence="2" type="ORF">ACFOEB_01570</name>
</gene>
<evidence type="ECO:0000313" key="2">
    <source>
        <dbReference type="EMBL" id="MFC3153880.1"/>
    </source>
</evidence>
<accession>A0ABV7HN24</accession>
<comment type="caution">
    <text evidence="2">The sequence shown here is derived from an EMBL/GenBank/DDBJ whole genome shotgun (WGS) entry which is preliminary data.</text>
</comment>
<evidence type="ECO:0000313" key="3">
    <source>
        <dbReference type="Proteomes" id="UP001595548"/>
    </source>
</evidence>
<protein>
    <submittedName>
        <fullName evidence="2">DUF2169 domain-containing protein</fullName>
    </submittedName>
</protein>
<dbReference type="EMBL" id="JBHRTL010000001">
    <property type="protein sequence ID" value="MFC3153880.1"/>
    <property type="molecule type" value="Genomic_DNA"/>
</dbReference>
<dbReference type="Pfam" id="PF09937">
    <property type="entry name" value="DUF2169"/>
    <property type="match status" value="1"/>
</dbReference>
<evidence type="ECO:0000259" key="1">
    <source>
        <dbReference type="Pfam" id="PF09937"/>
    </source>
</evidence>
<feature type="domain" description="DUF2169" evidence="1">
    <location>
        <begin position="85"/>
        <end position="395"/>
    </location>
</feature>
<reference evidence="3" key="1">
    <citation type="journal article" date="2019" name="Int. J. Syst. Evol. Microbiol.">
        <title>The Global Catalogue of Microorganisms (GCM) 10K type strain sequencing project: providing services to taxonomists for standard genome sequencing and annotation.</title>
        <authorList>
            <consortium name="The Broad Institute Genomics Platform"/>
            <consortium name="The Broad Institute Genome Sequencing Center for Infectious Disease"/>
            <person name="Wu L."/>
            <person name="Ma J."/>
        </authorList>
    </citation>
    <scope>NUCLEOTIDE SEQUENCE [LARGE SCALE GENOMIC DNA]</scope>
    <source>
        <strain evidence="3">KCTC 52141</strain>
    </source>
</reference>
<dbReference type="InterPro" id="IPR018683">
    <property type="entry name" value="DUF2169"/>
</dbReference>
<organism evidence="2 3">
    <name type="scientific">Gilvimarinus japonicus</name>
    <dbReference type="NCBI Taxonomy" id="1796469"/>
    <lineage>
        <taxon>Bacteria</taxon>
        <taxon>Pseudomonadati</taxon>
        <taxon>Pseudomonadota</taxon>
        <taxon>Gammaproteobacteria</taxon>
        <taxon>Cellvibrionales</taxon>
        <taxon>Cellvibrionaceae</taxon>
        <taxon>Gilvimarinus</taxon>
    </lineage>
</organism>
<keyword evidence="3" id="KW-1185">Reference proteome</keyword>
<name>A0ABV7HN24_9GAMM</name>
<proteinExistence type="predicted"/>
<dbReference type="RefSeq" id="WP_382413903.1">
    <property type="nucleotide sequence ID" value="NZ_AP031500.1"/>
</dbReference>